<dbReference type="PANTHER" id="PTHR12526">
    <property type="entry name" value="GLYCOSYLTRANSFERASE"/>
    <property type="match status" value="1"/>
</dbReference>
<keyword evidence="1" id="KW-0328">Glycosyltransferase</keyword>
<dbReference type="InterPro" id="IPR028098">
    <property type="entry name" value="Glyco_trans_4-like_N"/>
</dbReference>
<sequence>MKKVAFISHGHPELSKGGAEVASWNLYTLLKHKGFDCLYIARTDAKSHGGSTFSSRGNEVLLHTAMTEWFTLSSSHLKPLFVDLAELLREYSPDVVHIHHYAHMGIELFAAIRQALPDTKIVFTLHEFMAMCMHNGQMVKRETLKLCYKATANDCHQCFPSNSPGDFLLRKQYLLDQFSHVDEFISPSHFLAKRYVDWGLDVEKMHVIENVLPPRSAIEPRQISENGKRGKFAFFGQINPYKGLDILLHAITLLPPDIRAQIHLDVHGANLDKQPAEFRERVESLLAQTKDCVDIRGPYEAEQLPSRIAECDWVVIPSIWWENSPVVIQEAMQFGRPLIGSNIGGMKEKIENKAGLTFEARSAASLAAALVKATDPDVFEHWQEKLAINHNAENEHIALLESLFSDISATGS</sequence>
<dbReference type="EMBL" id="BMXP01000008">
    <property type="protein sequence ID" value="GGW92531.1"/>
    <property type="molecule type" value="Genomic_DNA"/>
</dbReference>
<dbReference type="InterPro" id="IPR001296">
    <property type="entry name" value="Glyco_trans_1"/>
</dbReference>
<dbReference type="Pfam" id="PF13439">
    <property type="entry name" value="Glyco_transf_4"/>
    <property type="match status" value="1"/>
</dbReference>
<name>A0A918JPM8_9ALTE</name>
<reference evidence="5" key="2">
    <citation type="submission" date="2020-09" db="EMBL/GenBank/DDBJ databases">
        <authorList>
            <person name="Sun Q."/>
            <person name="Kim S."/>
        </authorList>
    </citation>
    <scope>NUCLEOTIDE SEQUENCE</scope>
    <source>
        <strain evidence="5">KCTC 22164</strain>
    </source>
</reference>
<organism evidence="5 6">
    <name type="scientific">Alteromonas halophila</name>
    <dbReference type="NCBI Taxonomy" id="516698"/>
    <lineage>
        <taxon>Bacteria</taxon>
        <taxon>Pseudomonadati</taxon>
        <taxon>Pseudomonadota</taxon>
        <taxon>Gammaproteobacteria</taxon>
        <taxon>Alteromonadales</taxon>
        <taxon>Alteromonadaceae</taxon>
        <taxon>Alteromonas/Salinimonas group</taxon>
        <taxon>Alteromonas</taxon>
    </lineage>
</organism>
<evidence type="ECO:0000256" key="2">
    <source>
        <dbReference type="ARBA" id="ARBA00022679"/>
    </source>
</evidence>
<dbReference type="GO" id="GO:1901135">
    <property type="term" value="P:carbohydrate derivative metabolic process"/>
    <property type="evidence" value="ECO:0007669"/>
    <property type="project" value="UniProtKB-ARBA"/>
</dbReference>
<keyword evidence="6" id="KW-1185">Reference proteome</keyword>
<feature type="domain" description="Glycosyltransferase subfamily 4-like N-terminal" evidence="4">
    <location>
        <begin position="17"/>
        <end position="210"/>
    </location>
</feature>
<evidence type="ECO:0000259" key="3">
    <source>
        <dbReference type="Pfam" id="PF00534"/>
    </source>
</evidence>
<dbReference type="Proteomes" id="UP000631300">
    <property type="component" value="Unassembled WGS sequence"/>
</dbReference>
<evidence type="ECO:0000313" key="6">
    <source>
        <dbReference type="Proteomes" id="UP000631300"/>
    </source>
</evidence>
<dbReference type="GO" id="GO:0016757">
    <property type="term" value="F:glycosyltransferase activity"/>
    <property type="evidence" value="ECO:0007669"/>
    <property type="project" value="UniProtKB-KW"/>
</dbReference>
<reference evidence="5" key="1">
    <citation type="journal article" date="2014" name="Int. J. Syst. Evol. Microbiol.">
        <title>Complete genome sequence of Corynebacterium casei LMG S-19264T (=DSM 44701T), isolated from a smear-ripened cheese.</title>
        <authorList>
            <consortium name="US DOE Joint Genome Institute (JGI-PGF)"/>
            <person name="Walter F."/>
            <person name="Albersmeier A."/>
            <person name="Kalinowski J."/>
            <person name="Ruckert C."/>
        </authorList>
    </citation>
    <scope>NUCLEOTIDE SEQUENCE</scope>
    <source>
        <strain evidence="5">KCTC 22164</strain>
    </source>
</reference>
<evidence type="ECO:0000259" key="4">
    <source>
        <dbReference type="Pfam" id="PF13439"/>
    </source>
</evidence>
<proteinExistence type="predicted"/>
<dbReference type="Pfam" id="PF00534">
    <property type="entry name" value="Glycos_transf_1"/>
    <property type="match status" value="1"/>
</dbReference>
<dbReference type="SUPFAM" id="SSF53756">
    <property type="entry name" value="UDP-Glycosyltransferase/glycogen phosphorylase"/>
    <property type="match status" value="1"/>
</dbReference>
<accession>A0A918JPM8</accession>
<dbReference type="Gene3D" id="3.40.50.2000">
    <property type="entry name" value="Glycogen Phosphorylase B"/>
    <property type="match status" value="2"/>
</dbReference>
<protein>
    <submittedName>
        <fullName evidence="5">Glycosyl transferase</fullName>
    </submittedName>
</protein>
<dbReference type="AlphaFoldDB" id="A0A918JPM8"/>
<gene>
    <name evidence="5" type="primary">wgeG</name>
    <name evidence="5" type="ORF">GCM10007391_28640</name>
</gene>
<evidence type="ECO:0000256" key="1">
    <source>
        <dbReference type="ARBA" id="ARBA00022676"/>
    </source>
</evidence>
<dbReference type="RefSeq" id="WP_189407619.1">
    <property type="nucleotide sequence ID" value="NZ_BMXP01000008.1"/>
</dbReference>
<comment type="caution">
    <text evidence="5">The sequence shown here is derived from an EMBL/GenBank/DDBJ whole genome shotgun (WGS) entry which is preliminary data.</text>
</comment>
<feature type="domain" description="Glycosyl transferase family 1" evidence="3">
    <location>
        <begin position="220"/>
        <end position="373"/>
    </location>
</feature>
<keyword evidence="2 5" id="KW-0808">Transferase</keyword>
<evidence type="ECO:0000313" key="5">
    <source>
        <dbReference type="EMBL" id="GGW92531.1"/>
    </source>
</evidence>
<dbReference type="PANTHER" id="PTHR12526:SF510">
    <property type="entry name" value="D-INOSITOL 3-PHOSPHATE GLYCOSYLTRANSFERASE"/>
    <property type="match status" value="1"/>
</dbReference>